<feature type="compositionally biased region" description="Basic and acidic residues" evidence="6">
    <location>
        <begin position="19"/>
        <end position="33"/>
    </location>
</feature>
<dbReference type="InterPro" id="IPR036259">
    <property type="entry name" value="MFS_trans_sf"/>
</dbReference>
<keyword evidence="5 7" id="KW-0472">Membrane</keyword>
<evidence type="ECO:0000256" key="3">
    <source>
        <dbReference type="ARBA" id="ARBA00022692"/>
    </source>
</evidence>
<dbReference type="PANTHER" id="PTHR11654">
    <property type="entry name" value="OLIGOPEPTIDE TRANSPORTER-RELATED"/>
    <property type="match status" value="1"/>
</dbReference>
<dbReference type="Gene3D" id="1.20.1250.20">
    <property type="entry name" value="MFS general substrate transporter like domains"/>
    <property type="match status" value="1"/>
</dbReference>
<comment type="similarity">
    <text evidence="2">Belongs to the major facilitator superfamily. Proton-dependent oligopeptide transporter (POT/PTR) (TC 2.A.17) family.</text>
</comment>
<gene>
    <name evidence="8" type="ORF">LWI29_010460</name>
</gene>
<feature type="transmembrane region" description="Helical" evidence="7">
    <location>
        <begin position="573"/>
        <end position="591"/>
    </location>
</feature>
<evidence type="ECO:0000256" key="5">
    <source>
        <dbReference type="ARBA" id="ARBA00023136"/>
    </source>
</evidence>
<dbReference type="InterPro" id="IPR000109">
    <property type="entry name" value="POT_fam"/>
</dbReference>
<evidence type="ECO:0000256" key="7">
    <source>
        <dbReference type="SAM" id="Phobius"/>
    </source>
</evidence>
<feature type="transmembrane region" description="Helical" evidence="7">
    <location>
        <begin position="241"/>
        <end position="261"/>
    </location>
</feature>
<protein>
    <submittedName>
        <fullName evidence="8">Uncharacterized protein</fullName>
    </submittedName>
</protein>
<feature type="transmembrane region" description="Helical" evidence="7">
    <location>
        <begin position="214"/>
        <end position="235"/>
    </location>
</feature>
<feature type="transmembrane region" description="Helical" evidence="7">
    <location>
        <begin position="403"/>
        <end position="421"/>
    </location>
</feature>
<feature type="transmembrane region" description="Helical" evidence="7">
    <location>
        <begin position="441"/>
        <end position="462"/>
    </location>
</feature>
<reference evidence="8" key="2">
    <citation type="submission" date="2023-06" db="EMBL/GenBank/DDBJ databases">
        <authorList>
            <person name="Swenson N.G."/>
            <person name="Wegrzyn J.L."/>
            <person name="Mcevoy S.L."/>
        </authorList>
    </citation>
    <scope>NUCLEOTIDE SEQUENCE</scope>
    <source>
        <strain evidence="8">NS2018</strain>
        <tissue evidence="8">Leaf</tissue>
    </source>
</reference>
<dbReference type="Pfam" id="PF00854">
    <property type="entry name" value="PTR2"/>
    <property type="match status" value="1"/>
</dbReference>
<keyword evidence="4 7" id="KW-1133">Transmembrane helix</keyword>
<sequence length="621" mass="68502">MEKKANGSIEKNTENGTMEMEKKENGSMEKNTENGTMEIEKAADHNDEPKINYRGWKAMPFIIGNETFEKLGAIGTLANLLIYLTSVFNMENIKAATIINVFNGTTNFGTMVGAYLCDTYFGRYKTLGFATFTSFLGLQVIQLTAAIPKLHPHHCGAESSTCEGPTTGQMAFLYTGFGLMIIGAGGVRPCNLAFGADQFNPKTESGKKGINSFFNWYFFTFTFAQMVSLTLIIYVQSNVSWAIGLAIPALLMLIACALFFMGSKIYVKVKATGSPMTSVAQVIVVAIKKRRLKQPDQPWLSLFSYVPSTSINSKLPYTDQFRCIDKAAILTPEDQINQDGSPANPWRLCSLQQVEEVKCILRVLPIWAAAVVYHVAIVQQNTIVVFQAQQTDRRLGNHFKIPAASYTVFLMLSMTLWIPIYDRIIVPFLQKLTGKEGGITLLQRISIGIILSIITMLVSGLVEERRRTIALTRPTLGVEPRKGAISSMSGMILVPQLALAGLAEAFAAIGQVEFYYKQFPENMRSIAGSLFFCGLAGSSYVSSLLIAVVHQTTEGSATGNWLPEDLNKGRLDYFYYMIAALGFLNLIYFLVCARWYQYKGTGSDTVIEAGGDAKQSDKTLV</sequence>
<feature type="region of interest" description="Disordered" evidence="6">
    <location>
        <begin position="1"/>
        <end position="33"/>
    </location>
</feature>
<dbReference type="CDD" id="cd17416">
    <property type="entry name" value="MFS_NPF1_2"/>
    <property type="match status" value="1"/>
</dbReference>
<evidence type="ECO:0000313" key="8">
    <source>
        <dbReference type="EMBL" id="KAK0586671.1"/>
    </source>
</evidence>
<name>A0AA39S6M6_ACESA</name>
<organism evidence="8 9">
    <name type="scientific">Acer saccharum</name>
    <name type="common">Sugar maple</name>
    <dbReference type="NCBI Taxonomy" id="4024"/>
    <lineage>
        <taxon>Eukaryota</taxon>
        <taxon>Viridiplantae</taxon>
        <taxon>Streptophyta</taxon>
        <taxon>Embryophyta</taxon>
        <taxon>Tracheophyta</taxon>
        <taxon>Spermatophyta</taxon>
        <taxon>Magnoliopsida</taxon>
        <taxon>eudicotyledons</taxon>
        <taxon>Gunneridae</taxon>
        <taxon>Pentapetalae</taxon>
        <taxon>rosids</taxon>
        <taxon>malvids</taxon>
        <taxon>Sapindales</taxon>
        <taxon>Sapindaceae</taxon>
        <taxon>Hippocastanoideae</taxon>
        <taxon>Acereae</taxon>
        <taxon>Acer</taxon>
    </lineage>
</organism>
<dbReference type="GO" id="GO:0022857">
    <property type="term" value="F:transmembrane transporter activity"/>
    <property type="evidence" value="ECO:0007669"/>
    <property type="project" value="InterPro"/>
</dbReference>
<keyword evidence="3 7" id="KW-0812">Transmembrane</keyword>
<dbReference type="Proteomes" id="UP001168877">
    <property type="component" value="Unassembled WGS sequence"/>
</dbReference>
<proteinExistence type="inferred from homology"/>
<accession>A0AA39S6M6</accession>
<feature type="transmembrane region" description="Helical" evidence="7">
    <location>
        <begin position="526"/>
        <end position="553"/>
    </location>
</feature>
<evidence type="ECO:0000256" key="6">
    <source>
        <dbReference type="SAM" id="MobiDB-lite"/>
    </source>
</evidence>
<comment type="caution">
    <text evidence="8">The sequence shown here is derived from an EMBL/GenBank/DDBJ whole genome shotgun (WGS) entry which is preliminary data.</text>
</comment>
<evidence type="ECO:0000256" key="1">
    <source>
        <dbReference type="ARBA" id="ARBA00004141"/>
    </source>
</evidence>
<evidence type="ECO:0000256" key="2">
    <source>
        <dbReference type="ARBA" id="ARBA00005982"/>
    </source>
</evidence>
<evidence type="ECO:0000313" key="9">
    <source>
        <dbReference type="Proteomes" id="UP001168877"/>
    </source>
</evidence>
<feature type="transmembrane region" description="Helical" evidence="7">
    <location>
        <begin position="171"/>
        <end position="194"/>
    </location>
</feature>
<comment type="subcellular location">
    <subcellularLocation>
        <location evidence="1">Membrane</location>
        <topology evidence="1">Multi-pass membrane protein</topology>
    </subcellularLocation>
</comment>
<evidence type="ECO:0000256" key="4">
    <source>
        <dbReference type="ARBA" id="ARBA00022989"/>
    </source>
</evidence>
<reference evidence="8" key="1">
    <citation type="journal article" date="2022" name="Plant J.">
        <title>Strategies of tolerance reflected in two North American maple genomes.</title>
        <authorList>
            <person name="McEvoy S.L."/>
            <person name="Sezen U.U."/>
            <person name="Trouern-Trend A."/>
            <person name="McMahon S.M."/>
            <person name="Schaberg P.G."/>
            <person name="Yang J."/>
            <person name="Wegrzyn J.L."/>
            <person name="Swenson N.G."/>
        </authorList>
    </citation>
    <scope>NUCLEOTIDE SEQUENCE</scope>
    <source>
        <strain evidence="8">NS2018</strain>
    </source>
</reference>
<keyword evidence="9" id="KW-1185">Reference proteome</keyword>
<dbReference type="AlphaFoldDB" id="A0AA39S6M6"/>
<dbReference type="EMBL" id="JAUESC010000382">
    <property type="protein sequence ID" value="KAK0586671.1"/>
    <property type="molecule type" value="Genomic_DNA"/>
</dbReference>
<dbReference type="SUPFAM" id="SSF103473">
    <property type="entry name" value="MFS general substrate transporter"/>
    <property type="match status" value="1"/>
</dbReference>
<dbReference type="GO" id="GO:0016020">
    <property type="term" value="C:membrane"/>
    <property type="evidence" value="ECO:0007669"/>
    <property type="project" value="UniProtKB-SubCell"/>
</dbReference>